<sequence>MQIYINCIQKSSDFKEQEQRYLKLISIHSKIKDTVFFNDKIAKAQKTSKQEAKKSYEECFKPLKKGFCIALDEKAKELDSFEFAKLLESKNEVSFFIAGAYGFSENFIKSCDFALSLSKLTLAHSIAKVLLLEQIYRAFCIIKKHPYHK</sequence>
<dbReference type="PANTHER" id="PTHR33603">
    <property type="entry name" value="METHYLTRANSFERASE"/>
    <property type="match status" value="1"/>
</dbReference>
<dbReference type="Proteomes" id="UP000201169">
    <property type="component" value="Chromosome"/>
</dbReference>
<accession>A0A222MVI8</accession>
<dbReference type="GO" id="GO:0005737">
    <property type="term" value="C:cytoplasm"/>
    <property type="evidence" value="ECO:0007669"/>
    <property type="project" value="UniProtKB-SubCell"/>
</dbReference>
<proteinExistence type="inferred from homology"/>
<comment type="function">
    <text evidence="5">Specifically methylates the pseudouridine at position 1915 (m3Psi1915) in 23S rRNA.</text>
</comment>
<dbReference type="OrthoDB" id="9806643at2"/>
<dbReference type="Pfam" id="PF02590">
    <property type="entry name" value="SPOUT_MTase"/>
    <property type="match status" value="1"/>
</dbReference>
<dbReference type="PANTHER" id="PTHR33603:SF1">
    <property type="entry name" value="RIBOSOMAL RNA LARGE SUBUNIT METHYLTRANSFERASE H"/>
    <property type="match status" value="1"/>
</dbReference>
<dbReference type="EMBL" id="CP022347">
    <property type="protein sequence ID" value="ASQ29811.1"/>
    <property type="molecule type" value="Genomic_DNA"/>
</dbReference>
<feature type="binding site" evidence="5">
    <location>
        <position position="71"/>
    </location>
    <ligand>
        <name>S-adenosyl-L-methionine</name>
        <dbReference type="ChEBI" id="CHEBI:59789"/>
    </ligand>
</feature>
<evidence type="ECO:0000256" key="1">
    <source>
        <dbReference type="ARBA" id="ARBA00022603"/>
    </source>
</evidence>
<name>A0A222MVI8_9BACT</name>
<evidence type="ECO:0000256" key="2">
    <source>
        <dbReference type="ARBA" id="ARBA00022679"/>
    </source>
</evidence>
<evidence type="ECO:0000313" key="7">
    <source>
        <dbReference type="Proteomes" id="UP000201169"/>
    </source>
</evidence>
<reference evidence="6 7" key="1">
    <citation type="submission" date="2017-07" db="EMBL/GenBank/DDBJ databases">
        <title>Analysis of two Campylobacter avium genomes and identification of a novel hippuricase gene.</title>
        <authorList>
            <person name="Miller W.G."/>
            <person name="Chapman M.H."/>
            <person name="Yee E."/>
            <person name="Revez J."/>
            <person name="Bono J.L."/>
            <person name="Rossi M."/>
        </authorList>
    </citation>
    <scope>NUCLEOTIDE SEQUENCE [LARGE SCALE GENOMIC DNA]</scope>
    <source>
        <strain evidence="6 7">LMG 24591</strain>
    </source>
</reference>
<comment type="catalytic activity">
    <reaction evidence="5">
        <text>pseudouridine(1915) in 23S rRNA + S-adenosyl-L-methionine = N(3)-methylpseudouridine(1915) in 23S rRNA + S-adenosyl-L-homocysteine + H(+)</text>
        <dbReference type="Rhea" id="RHEA:42752"/>
        <dbReference type="Rhea" id="RHEA-COMP:10221"/>
        <dbReference type="Rhea" id="RHEA-COMP:10222"/>
        <dbReference type="ChEBI" id="CHEBI:15378"/>
        <dbReference type="ChEBI" id="CHEBI:57856"/>
        <dbReference type="ChEBI" id="CHEBI:59789"/>
        <dbReference type="ChEBI" id="CHEBI:65314"/>
        <dbReference type="ChEBI" id="CHEBI:74486"/>
        <dbReference type="EC" id="2.1.1.177"/>
    </reaction>
</comment>
<dbReference type="PIRSF" id="PIRSF004505">
    <property type="entry name" value="MT_bac"/>
    <property type="match status" value="1"/>
</dbReference>
<dbReference type="InterPro" id="IPR029028">
    <property type="entry name" value="Alpha/beta_knot_MTases"/>
</dbReference>
<protein>
    <recommendedName>
        <fullName evidence="5">Ribosomal RNA large subunit methyltransferase H</fullName>
        <ecNumber evidence="5">2.1.1.177</ecNumber>
    </recommendedName>
    <alternativeName>
        <fullName evidence="5">23S rRNA (pseudouridine1915-N3)-methyltransferase</fullName>
    </alternativeName>
    <alternativeName>
        <fullName evidence="5">23S rRNA m3Psi1915 methyltransferase</fullName>
    </alternativeName>
    <alternativeName>
        <fullName evidence="5">rRNA (pseudouridine-N3-)-methyltransferase RlmH</fullName>
    </alternativeName>
</protein>
<keyword evidence="1 5" id="KW-0489">Methyltransferase</keyword>
<evidence type="ECO:0000256" key="4">
    <source>
        <dbReference type="ARBA" id="ARBA00038303"/>
    </source>
</evidence>
<dbReference type="InterPro" id="IPR003742">
    <property type="entry name" value="RlmH-like"/>
</dbReference>
<feature type="binding site" evidence="5">
    <location>
        <begin position="117"/>
        <end position="122"/>
    </location>
    <ligand>
        <name>S-adenosyl-L-methionine</name>
        <dbReference type="ChEBI" id="CHEBI:59789"/>
    </ligand>
</feature>
<dbReference type="InterPro" id="IPR029026">
    <property type="entry name" value="tRNA_m1G_MTases_N"/>
</dbReference>
<dbReference type="RefSeq" id="WP_094324605.1">
    <property type="nucleotide sequence ID" value="NZ_CP022347.1"/>
</dbReference>
<dbReference type="SUPFAM" id="SSF75217">
    <property type="entry name" value="alpha/beta knot"/>
    <property type="match status" value="1"/>
</dbReference>
<evidence type="ECO:0000256" key="3">
    <source>
        <dbReference type="ARBA" id="ARBA00022691"/>
    </source>
</evidence>
<keyword evidence="5" id="KW-0963">Cytoplasm</keyword>
<keyword evidence="2 5" id="KW-0808">Transferase</keyword>
<keyword evidence="5" id="KW-0698">rRNA processing</keyword>
<dbReference type="Gene3D" id="3.40.1280.10">
    <property type="match status" value="1"/>
</dbReference>
<keyword evidence="3 5" id="KW-0949">S-adenosyl-L-methionine</keyword>
<dbReference type="GO" id="GO:0070038">
    <property type="term" value="F:rRNA (pseudouridine-N3-)-methyltransferase activity"/>
    <property type="evidence" value="ECO:0007669"/>
    <property type="project" value="UniProtKB-UniRule"/>
</dbReference>
<dbReference type="AlphaFoldDB" id="A0A222MVI8"/>
<evidence type="ECO:0000313" key="6">
    <source>
        <dbReference type="EMBL" id="ASQ29811.1"/>
    </source>
</evidence>
<comment type="subcellular location">
    <subcellularLocation>
        <location evidence="5">Cytoplasm</location>
    </subcellularLocation>
</comment>
<organism evidence="6 7">
    <name type="scientific">Campylobacter avium LMG 24591</name>
    <dbReference type="NCBI Taxonomy" id="522484"/>
    <lineage>
        <taxon>Bacteria</taxon>
        <taxon>Pseudomonadati</taxon>
        <taxon>Campylobacterota</taxon>
        <taxon>Epsilonproteobacteria</taxon>
        <taxon>Campylobacterales</taxon>
        <taxon>Campylobacteraceae</taxon>
        <taxon>Campylobacter</taxon>
    </lineage>
</organism>
<evidence type="ECO:0000256" key="5">
    <source>
        <dbReference type="HAMAP-Rule" id="MF_00658"/>
    </source>
</evidence>
<comment type="subunit">
    <text evidence="5">Homodimer.</text>
</comment>
<keyword evidence="7" id="KW-1185">Reference proteome</keyword>
<dbReference type="KEGG" id="cavi:CAV_0139"/>
<dbReference type="EC" id="2.1.1.177" evidence="5"/>
<dbReference type="HAMAP" id="MF_00658">
    <property type="entry name" value="23SrRNA_methyltr_H"/>
    <property type="match status" value="1"/>
</dbReference>
<comment type="similarity">
    <text evidence="4 5">Belongs to the RNA methyltransferase RlmH family.</text>
</comment>
<dbReference type="CDD" id="cd18081">
    <property type="entry name" value="RlmH-like"/>
    <property type="match status" value="1"/>
</dbReference>
<gene>
    <name evidence="5" type="primary">rlmH</name>
    <name evidence="6" type="ORF">CAV_0139</name>
</gene>
<feature type="binding site" evidence="5">
    <location>
        <position position="98"/>
    </location>
    <ligand>
        <name>S-adenosyl-L-methionine</name>
        <dbReference type="ChEBI" id="CHEBI:59789"/>
    </ligand>
</feature>